<accession>A0AAV3SAJ3</accession>
<comment type="caution">
    <text evidence="1">The sequence shown here is derived from an EMBL/GenBank/DDBJ whole genome shotgun (WGS) entry which is preliminary data.</text>
</comment>
<dbReference type="EMBL" id="BAAABL010000083">
    <property type="protein sequence ID" value="GAA0310757.1"/>
    <property type="molecule type" value="Genomic_DNA"/>
</dbReference>
<dbReference type="InterPro" id="IPR055944">
    <property type="entry name" value="DUF7522"/>
</dbReference>
<dbReference type="RefSeq" id="WP_211313188.1">
    <property type="nucleotide sequence ID" value="NZ_BAAABL010000083.1"/>
</dbReference>
<proteinExistence type="predicted"/>
<reference evidence="1 2" key="1">
    <citation type="journal article" date="2019" name="Int. J. Syst. Evol. Microbiol.">
        <title>The Global Catalogue of Microorganisms (GCM) 10K type strain sequencing project: providing services to taxonomists for standard genome sequencing and annotation.</title>
        <authorList>
            <consortium name="The Broad Institute Genomics Platform"/>
            <consortium name="The Broad Institute Genome Sequencing Center for Infectious Disease"/>
            <person name="Wu L."/>
            <person name="Ma J."/>
        </authorList>
    </citation>
    <scope>NUCLEOTIDE SEQUENCE [LARGE SCALE GENOMIC DNA]</scope>
    <source>
        <strain evidence="1 2">JCM 16330</strain>
    </source>
</reference>
<dbReference type="AlphaFoldDB" id="A0AAV3SAJ3"/>
<evidence type="ECO:0008006" key="3">
    <source>
        <dbReference type="Google" id="ProtNLM"/>
    </source>
</evidence>
<evidence type="ECO:0000313" key="2">
    <source>
        <dbReference type="Proteomes" id="UP001500837"/>
    </source>
</evidence>
<dbReference type="Proteomes" id="UP001500837">
    <property type="component" value="Unassembled WGS sequence"/>
</dbReference>
<organism evidence="1 2">
    <name type="scientific">Halarchaeum salinum</name>
    <dbReference type="NCBI Taxonomy" id="489912"/>
    <lineage>
        <taxon>Archaea</taxon>
        <taxon>Methanobacteriati</taxon>
        <taxon>Methanobacteriota</taxon>
        <taxon>Stenosarchaea group</taxon>
        <taxon>Halobacteria</taxon>
        <taxon>Halobacteriales</taxon>
        <taxon>Halobacteriaceae</taxon>
    </lineage>
</organism>
<evidence type="ECO:0000313" key="1">
    <source>
        <dbReference type="EMBL" id="GAA0310757.1"/>
    </source>
</evidence>
<keyword evidence="2" id="KW-1185">Reference proteome</keyword>
<protein>
    <recommendedName>
        <fullName evidence="3">Roadblock/LAMTOR2 domain-containing protein</fullName>
    </recommendedName>
</protein>
<dbReference type="Pfam" id="PF24366">
    <property type="entry name" value="DUF7522"/>
    <property type="match status" value="1"/>
</dbReference>
<name>A0AAV3SAJ3_9EURY</name>
<gene>
    <name evidence="1" type="ORF">GCM10009066_25080</name>
</gene>
<sequence length="126" mass="13917">MSEREPTTALVERLREAYGDGLRAVATYDREGYTVHYRDAAVTAAYDDPDLDAIYEDVVLGDINRGFQETLFDDLGDVEGKLRLFADGTVAHFWPRSDDAGVFVAFDGSVDVAVRTLHGIVGEHYG</sequence>